<dbReference type="AlphaFoldDB" id="A0A1F6H363"/>
<dbReference type="InterPro" id="IPR043519">
    <property type="entry name" value="NT_sf"/>
</dbReference>
<dbReference type="HAMAP" id="MF_01477">
    <property type="entry name" value="Iojap_RsfS"/>
    <property type="match status" value="1"/>
</dbReference>
<dbReference type="GO" id="GO:0017148">
    <property type="term" value="P:negative regulation of translation"/>
    <property type="evidence" value="ECO:0007669"/>
    <property type="project" value="UniProtKB-UniRule"/>
</dbReference>
<gene>
    <name evidence="2" type="primary">rsfS</name>
    <name evidence="3" type="ORF">A2557_07485</name>
</gene>
<dbReference type="EMBL" id="MFNF01000001">
    <property type="protein sequence ID" value="OGH04819.1"/>
    <property type="molecule type" value="Genomic_DNA"/>
</dbReference>
<name>A0A1F6H363_9PROT</name>
<accession>A0A1F6H363</accession>
<dbReference type="PANTHER" id="PTHR21043:SF0">
    <property type="entry name" value="MITOCHONDRIAL ASSEMBLY OF RIBOSOMAL LARGE SUBUNIT PROTEIN 1"/>
    <property type="match status" value="1"/>
</dbReference>
<sequence>MEQKALLELVITTLEDIKALDILSIDLMGESSLADYIVVCSATSTAHAQGIHDRLHFALKETGLYPLGVEGAQEGDWILMDYNDIIIHIFLEDLREEYAIEDLHKKAQLRRVL</sequence>
<comment type="subunit">
    <text evidence="2">Interacts with ribosomal protein uL14 (rplN).</text>
</comment>
<dbReference type="Proteomes" id="UP000177583">
    <property type="component" value="Unassembled WGS sequence"/>
</dbReference>
<evidence type="ECO:0000256" key="1">
    <source>
        <dbReference type="ARBA" id="ARBA00010574"/>
    </source>
</evidence>
<comment type="similarity">
    <text evidence="1 2">Belongs to the Iojap/RsfS family.</text>
</comment>
<dbReference type="PANTHER" id="PTHR21043">
    <property type="entry name" value="IOJAP SUPERFAMILY ORTHOLOG"/>
    <property type="match status" value="1"/>
</dbReference>
<dbReference type="GO" id="GO:0005737">
    <property type="term" value="C:cytoplasm"/>
    <property type="evidence" value="ECO:0007669"/>
    <property type="project" value="UniProtKB-SubCell"/>
</dbReference>
<dbReference type="SUPFAM" id="SSF81301">
    <property type="entry name" value="Nucleotidyltransferase"/>
    <property type="match status" value="1"/>
</dbReference>
<dbReference type="GO" id="GO:0043023">
    <property type="term" value="F:ribosomal large subunit binding"/>
    <property type="evidence" value="ECO:0007669"/>
    <property type="project" value="TreeGrafter"/>
</dbReference>
<dbReference type="InterPro" id="IPR004394">
    <property type="entry name" value="Iojap/RsfS/C7orf30"/>
</dbReference>
<organism evidence="3 4">
    <name type="scientific">Candidatus Lambdaproteobacteria bacterium RIFOXYD2_FULL_56_26</name>
    <dbReference type="NCBI Taxonomy" id="1817773"/>
    <lineage>
        <taxon>Bacteria</taxon>
        <taxon>Pseudomonadati</taxon>
        <taxon>Pseudomonadota</taxon>
        <taxon>Candidatus Lambdaproteobacteria</taxon>
    </lineage>
</organism>
<evidence type="ECO:0000313" key="4">
    <source>
        <dbReference type="Proteomes" id="UP000177583"/>
    </source>
</evidence>
<proteinExistence type="inferred from homology"/>
<dbReference type="GO" id="GO:0042256">
    <property type="term" value="P:cytosolic ribosome assembly"/>
    <property type="evidence" value="ECO:0007669"/>
    <property type="project" value="UniProtKB-UniRule"/>
</dbReference>
<dbReference type="NCBIfam" id="TIGR00090">
    <property type="entry name" value="rsfS_iojap_ybeB"/>
    <property type="match status" value="1"/>
</dbReference>
<comment type="subcellular location">
    <subcellularLocation>
        <location evidence="2">Cytoplasm</location>
    </subcellularLocation>
</comment>
<dbReference type="Pfam" id="PF02410">
    <property type="entry name" value="RsfS"/>
    <property type="match status" value="1"/>
</dbReference>
<reference evidence="3 4" key="1">
    <citation type="journal article" date="2016" name="Nat. Commun.">
        <title>Thousands of microbial genomes shed light on interconnected biogeochemical processes in an aquifer system.</title>
        <authorList>
            <person name="Anantharaman K."/>
            <person name="Brown C.T."/>
            <person name="Hug L.A."/>
            <person name="Sharon I."/>
            <person name="Castelle C.J."/>
            <person name="Probst A.J."/>
            <person name="Thomas B.C."/>
            <person name="Singh A."/>
            <person name="Wilkins M.J."/>
            <person name="Karaoz U."/>
            <person name="Brodie E.L."/>
            <person name="Williams K.H."/>
            <person name="Hubbard S.S."/>
            <person name="Banfield J.F."/>
        </authorList>
    </citation>
    <scope>NUCLEOTIDE SEQUENCE [LARGE SCALE GENOMIC DNA]</scope>
</reference>
<protein>
    <recommendedName>
        <fullName evidence="2">Ribosomal silencing factor RsfS</fullName>
    </recommendedName>
</protein>
<comment type="function">
    <text evidence="2">Functions as a ribosomal silencing factor. Interacts with ribosomal protein uL14 (rplN), blocking formation of intersubunit bridge B8. Prevents association of the 30S and 50S ribosomal subunits and the formation of functional ribosomes, thus repressing translation.</text>
</comment>
<evidence type="ECO:0000313" key="3">
    <source>
        <dbReference type="EMBL" id="OGH04819.1"/>
    </source>
</evidence>
<keyword evidence="2" id="KW-0678">Repressor</keyword>
<dbReference type="GO" id="GO:0090071">
    <property type="term" value="P:negative regulation of ribosome biogenesis"/>
    <property type="evidence" value="ECO:0007669"/>
    <property type="project" value="UniProtKB-UniRule"/>
</dbReference>
<dbReference type="Gene3D" id="3.30.460.10">
    <property type="entry name" value="Beta Polymerase, domain 2"/>
    <property type="match status" value="1"/>
</dbReference>
<comment type="caution">
    <text evidence="3">The sequence shown here is derived from an EMBL/GenBank/DDBJ whole genome shotgun (WGS) entry which is preliminary data.</text>
</comment>
<keyword evidence="2" id="KW-0810">Translation regulation</keyword>
<keyword evidence="2" id="KW-0963">Cytoplasm</keyword>
<evidence type="ECO:0000256" key="2">
    <source>
        <dbReference type="HAMAP-Rule" id="MF_01477"/>
    </source>
</evidence>